<feature type="transmembrane region" description="Helical" evidence="13">
    <location>
        <begin position="115"/>
        <end position="139"/>
    </location>
</feature>
<comment type="subcellular location">
    <subcellularLocation>
        <location evidence="1">Mitochondrion inner membrane</location>
        <topology evidence="1">Single-pass membrane protein</topology>
    </subcellularLocation>
</comment>
<comment type="similarity">
    <text evidence="3">Belongs to the cytochrome c oxidase IV family.</text>
</comment>
<evidence type="ECO:0000256" key="7">
    <source>
        <dbReference type="ARBA" id="ARBA00022989"/>
    </source>
</evidence>
<comment type="caution">
    <text evidence="14">The sequence shown here is derived from an EMBL/GenBank/DDBJ whole genome shotgun (WGS) entry which is preliminary data.</text>
</comment>
<dbReference type="AlphaFoldDB" id="A0AAV9WZQ2"/>
<dbReference type="PANTHER" id="PTHR10707:SF10">
    <property type="entry name" value="CYTOCHROME C OXIDASE SUBUNIT 4"/>
    <property type="match status" value="1"/>
</dbReference>
<evidence type="ECO:0000256" key="13">
    <source>
        <dbReference type="SAM" id="Phobius"/>
    </source>
</evidence>
<keyword evidence="10 13" id="KW-0472">Membrane</keyword>
<evidence type="ECO:0000256" key="3">
    <source>
        <dbReference type="ARBA" id="ARBA00008135"/>
    </source>
</evidence>
<dbReference type="InterPro" id="IPR004203">
    <property type="entry name" value="Cyt_c_oxidase_su4_fam"/>
</dbReference>
<dbReference type="Pfam" id="PF02936">
    <property type="entry name" value="COX4"/>
    <property type="match status" value="1"/>
</dbReference>
<evidence type="ECO:0000256" key="8">
    <source>
        <dbReference type="ARBA" id="ARBA00023002"/>
    </source>
</evidence>
<dbReference type="InterPro" id="IPR036639">
    <property type="entry name" value="Cyt_c_oxidase_su4_sf"/>
</dbReference>
<evidence type="ECO:0000256" key="9">
    <source>
        <dbReference type="ARBA" id="ARBA00023128"/>
    </source>
</evidence>
<dbReference type="EMBL" id="JAVHJO010000017">
    <property type="protein sequence ID" value="KAK6525503.1"/>
    <property type="molecule type" value="Genomic_DNA"/>
</dbReference>
<gene>
    <name evidence="14" type="primary">COX5A</name>
    <name evidence="14" type="ORF">TWF694_005634</name>
</gene>
<evidence type="ECO:0000256" key="5">
    <source>
        <dbReference type="ARBA" id="ARBA00022792"/>
    </source>
</evidence>
<sequence>MSFLRARTTTTSLLRLTPSRSVTAIPRSVVATPQYLVKRDASTASGHAVSAPMLVDIEKRWENMPPQEQAELWMALRDRMRGSWADLTMQEKKASYWIAFGPHGPRRGDPPGENWSVFTGSVAVIFIVGIVFFGGHALTAGKPPKTMTKEWQEMSNEYLKEQKSEPITGISSEGYKGPGMVQSK</sequence>
<keyword evidence="8" id="KW-0560">Oxidoreductase</keyword>
<evidence type="ECO:0000256" key="1">
    <source>
        <dbReference type="ARBA" id="ARBA00004434"/>
    </source>
</evidence>
<keyword evidence="7 13" id="KW-1133">Transmembrane helix</keyword>
<dbReference type="PANTHER" id="PTHR10707">
    <property type="entry name" value="CYTOCHROME C OXIDASE SUBUNIT IV"/>
    <property type="match status" value="1"/>
</dbReference>
<organism evidence="14 15">
    <name type="scientific">Orbilia ellipsospora</name>
    <dbReference type="NCBI Taxonomy" id="2528407"/>
    <lineage>
        <taxon>Eukaryota</taxon>
        <taxon>Fungi</taxon>
        <taxon>Dikarya</taxon>
        <taxon>Ascomycota</taxon>
        <taxon>Pezizomycotina</taxon>
        <taxon>Orbiliomycetes</taxon>
        <taxon>Orbiliales</taxon>
        <taxon>Orbiliaceae</taxon>
        <taxon>Orbilia</taxon>
    </lineage>
</organism>
<name>A0AAV9WZQ2_9PEZI</name>
<evidence type="ECO:0000256" key="6">
    <source>
        <dbReference type="ARBA" id="ARBA00022946"/>
    </source>
</evidence>
<comment type="pathway">
    <text evidence="2">Energy metabolism; oxidative phosphorylation.</text>
</comment>
<protein>
    <recommendedName>
        <fullName evidence="11">Cytochrome c oxidase polypeptide V</fullName>
    </recommendedName>
</protein>
<dbReference type="CDD" id="cd00922">
    <property type="entry name" value="Cyt_c_Oxidase_IV"/>
    <property type="match status" value="1"/>
</dbReference>
<keyword evidence="5" id="KW-0999">Mitochondrion inner membrane</keyword>
<dbReference type="GO" id="GO:0016491">
    <property type="term" value="F:oxidoreductase activity"/>
    <property type="evidence" value="ECO:0007669"/>
    <property type="project" value="UniProtKB-KW"/>
</dbReference>
<evidence type="ECO:0000256" key="4">
    <source>
        <dbReference type="ARBA" id="ARBA00022692"/>
    </source>
</evidence>
<evidence type="ECO:0000313" key="15">
    <source>
        <dbReference type="Proteomes" id="UP001365542"/>
    </source>
</evidence>
<evidence type="ECO:0000256" key="12">
    <source>
        <dbReference type="SAM" id="MobiDB-lite"/>
    </source>
</evidence>
<keyword evidence="4 13" id="KW-0812">Transmembrane</keyword>
<keyword evidence="9" id="KW-0496">Mitochondrion</keyword>
<proteinExistence type="inferred from homology"/>
<evidence type="ECO:0000256" key="11">
    <source>
        <dbReference type="ARBA" id="ARBA00081365"/>
    </source>
</evidence>
<accession>A0AAV9WZQ2</accession>
<feature type="region of interest" description="Disordered" evidence="12">
    <location>
        <begin position="158"/>
        <end position="184"/>
    </location>
</feature>
<evidence type="ECO:0000256" key="10">
    <source>
        <dbReference type="ARBA" id="ARBA00023136"/>
    </source>
</evidence>
<dbReference type="GO" id="GO:0005743">
    <property type="term" value="C:mitochondrial inner membrane"/>
    <property type="evidence" value="ECO:0007669"/>
    <property type="project" value="UniProtKB-SubCell"/>
</dbReference>
<keyword evidence="6" id="KW-0809">Transit peptide</keyword>
<dbReference type="GO" id="GO:0006123">
    <property type="term" value="P:mitochondrial electron transport, cytochrome c to oxygen"/>
    <property type="evidence" value="ECO:0007669"/>
    <property type="project" value="InterPro"/>
</dbReference>
<dbReference type="GO" id="GO:0045277">
    <property type="term" value="C:respiratory chain complex IV"/>
    <property type="evidence" value="ECO:0007669"/>
    <property type="project" value="InterPro"/>
</dbReference>
<dbReference type="FunFam" id="1.10.442.10:FF:000002">
    <property type="entry name" value="Cytochrome c oxidase subunit V"/>
    <property type="match status" value="1"/>
</dbReference>
<reference evidence="14 15" key="1">
    <citation type="submission" date="2019-10" db="EMBL/GenBank/DDBJ databases">
        <authorList>
            <person name="Palmer J.M."/>
        </authorList>
    </citation>
    <scope>NUCLEOTIDE SEQUENCE [LARGE SCALE GENOMIC DNA]</scope>
    <source>
        <strain evidence="14 15">TWF694</strain>
    </source>
</reference>
<evidence type="ECO:0000313" key="14">
    <source>
        <dbReference type="EMBL" id="KAK6525503.1"/>
    </source>
</evidence>
<dbReference type="Gene3D" id="1.10.442.10">
    <property type="entry name" value="Cytochrome c oxidase subunit IV"/>
    <property type="match status" value="1"/>
</dbReference>
<dbReference type="Proteomes" id="UP001365542">
    <property type="component" value="Unassembled WGS sequence"/>
</dbReference>
<dbReference type="SUPFAM" id="SSF81406">
    <property type="entry name" value="Mitochondrial cytochrome c oxidase subunit IV"/>
    <property type="match status" value="1"/>
</dbReference>
<keyword evidence="15" id="KW-1185">Reference proteome</keyword>
<evidence type="ECO:0000256" key="2">
    <source>
        <dbReference type="ARBA" id="ARBA00004673"/>
    </source>
</evidence>